<keyword evidence="17" id="KW-1185">Reference proteome</keyword>
<dbReference type="InParanoid" id="A0A0C3E0Y9"/>
<keyword evidence="8" id="KW-0325">Glycoprotein</keyword>
<dbReference type="EMBL" id="KN822017">
    <property type="protein sequence ID" value="KIM66460.1"/>
    <property type="molecule type" value="Genomic_DNA"/>
</dbReference>
<dbReference type="GO" id="GO:0009277">
    <property type="term" value="C:fungal-type cell wall"/>
    <property type="evidence" value="ECO:0007669"/>
    <property type="project" value="TreeGrafter"/>
</dbReference>
<name>A0A0C3E0Y9_9AGAM</name>
<dbReference type="PANTHER" id="PTHR16631">
    <property type="entry name" value="GLUCAN 1,3-BETA-GLUCOSIDASE"/>
    <property type="match status" value="1"/>
</dbReference>
<evidence type="ECO:0000256" key="1">
    <source>
        <dbReference type="ARBA" id="ARBA00000382"/>
    </source>
</evidence>
<dbReference type="InterPro" id="IPR017853">
    <property type="entry name" value="GH"/>
</dbReference>
<dbReference type="GO" id="GO:0000272">
    <property type="term" value="P:polysaccharide catabolic process"/>
    <property type="evidence" value="ECO:0007669"/>
    <property type="project" value="UniProtKB-KW"/>
</dbReference>
<dbReference type="Proteomes" id="UP000053989">
    <property type="component" value="Unassembled WGS sequence"/>
</dbReference>
<proteinExistence type="inferred from homology"/>
<evidence type="ECO:0000256" key="13">
    <source>
        <dbReference type="ARBA" id="ARBA00042373"/>
    </source>
</evidence>
<evidence type="ECO:0000256" key="15">
    <source>
        <dbReference type="SAM" id="SignalP"/>
    </source>
</evidence>
<dbReference type="InterPro" id="IPR050732">
    <property type="entry name" value="Beta-glucan_modifiers"/>
</dbReference>
<dbReference type="PANTHER" id="PTHR16631:SF17">
    <property type="entry name" value="GLUCAN ENDO-1,3-BETA-GLUCOSIDASE BTGC"/>
    <property type="match status" value="1"/>
</dbReference>
<evidence type="ECO:0000256" key="10">
    <source>
        <dbReference type="ARBA" id="ARBA00023316"/>
    </source>
</evidence>
<feature type="chain" id="PRO_5002163624" description="glucan endo-1,3-beta-D-glucosidase" evidence="15">
    <location>
        <begin position="19"/>
        <end position="361"/>
    </location>
</feature>
<dbReference type="AlphaFoldDB" id="A0A0C3E0Y9"/>
<sequence length="361" mass="40799">MFRLFQALFLLTARTVLAGPFPADVDPIGAIADSISIITEMDAVLTPFICQNCFPALGFSMPGQVPDSLKEWWCPVYCEHAFMGFSYEITICQSLDQLKREFADMRNNFNSRYVRLYGYCDQDGFYDNVIEAAWENTLGVHALIWFDFDGNDQWQWRRDALFDVLHTNPKAPFVTRVVQFGSEPLFDDVISPEDLASEVQEAKSQLADLQIPITVSELAAGYMMRGGAQDVLDAVDLISAHMLPFFAQDAITGDEAWPNVQNDMDWFMQHGRGKKIYFDENGWPSQTSSNVQSNSPSAVASIDSEHSYYNMLDSRCTDLKKASRGGVGWFAHIYSDKQEPGYGIYDENSHLKFTFSPRTSC</sequence>
<gene>
    <name evidence="16" type="ORF">SCLCIDRAFT_324410</name>
</gene>
<evidence type="ECO:0000256" key="5">
    <source>
        <dbReference type="ARBA" id="ARBA00022475"/>
    </source>
</evidence>
<keyword evidence="15" id="KW-0732">Signal</keyword>
<dbReference type="OrthoDB" id="77201at2759"/>
<dbReference type="GO" id="GO:0009986">
    <property type="term" value="C:cell surface"/>
    <property type="evidence" value="ECO:0007669"/>
    <property type="project" value="TreeGrafter"/>
</dbReference>
<evidence type="ECO:0000256" key="8">
    <source>
        <dbReference type="ARBA" id="ARBA00023180"/>
    </source>
</evidence>
<accession>A0A0C3E0Y9</accession>
<dbReference type="GO" id="GO:0071555">
    <property type="term" value="P:cell wall organization"/>
    <property type="evidence" value="ECO:0007669"/>
    <property type="project" value="UniProtKB-KW"/>
</dbReference>
<keyword evidence="5" id="KW-1003">Cell membrane</keyword>
<keyword evidence="10" id="KW-0961">Cell wall biogenesis/degradation</keyword>
<reference evidence="17" key="2">
    <citation type="submission" date="2015-01" db="EMBL/GenBank/DDBJ databases">
        <title>Evolutionary Origins and Diversification of the Mycorrhizal Mutualists.</title>
        <authorList>
            <consortium name="DOE Joint Genome Institute"/>
            <consortium name="Mycorrhizal Genomics Consortium"/>
            <person name="Kohler A."/>
            <person name="Kuo A."/>
            <person name="Nagy L.G."/>
            <person name="Floudas D."/>
            <person name="Copeland A."/>
            <person name="Barry K.W."/>
            <person name="Cichocki N."/>
            <person name="Veneault-Fourrey C."/>
            <person name="LaButti K."/>
            <person name="Lindquist E.A."/>
            <person name="Lipzen A."/>
            <person name="Lundell T."/>
            <person name="Morin E."/>
            <person name="Murat C."/>
            <person name="Riley R."/>
            <person name="Ohm R."/>
            <person name="Sun H."/>
            <person name="Tunlid A."/>
            <person name="Henrissat B."/>
            <person name="Grigoriev I.V."/>
            <person name="Hibbett D.S."/>
            <person name="Martin F."/>
        </authorList>
    </citation>
    <scope>NUCLEOTIDE SEQUENCE [LARGE SCALE GENOMIC DNA]</scope>
    <source>
        <strain evidence="17">Foug A</strain>
    </source>
</reference>
<comment type="catalytic activity">
    <reaction evidence="1">
        <text>Hydrolysis of (1-&gt;3)-beta-D-glucosidic linkages in (1-&gt;3)-beta-D-glucans.</text>
        <dbReference type="EC" id="3.2.1.39"/>
    </reaction>
</comment>
<dbReference type="SUPFAM" id="SSF51445">
    <property type="entry name" value="(Trans)glycosidases"/>
    <property type="match status" value="1"/>
</dbReference>
<evidence type="ECO:0000256" key="7">
    <source>
        <dbReference type="ARBA" id="ARBA00023136"/>
    </source>
</evidence>
<evidence type="ECO:0000256" key="9">
    <source>
        <dbReference type="ARBA" id="ARBA00023277"/>
    </source>
</evidence>
<evidence type="ECO:0000256" key="2">
    <source>
        <dbReference type="ARBA" id="ARBA00004401"/>
    </source>
</evidence>
<dbReference type="GO" id="GO:0042973">
    <property type="term" value="F:glucan endo-1,3-beta-D-glucosidase activity"/>
    <property type="evidence" value="ECO:0007669"/>
    <property type="project" value="UniProtKB-EC"/>
</dbReference>
<organism evidence="16 17">
    <name type="scientific">Scleroderma citrinum Foug A</name>
    <dbReference type="NCBI Taxonomy" id="1036808"/>
    <lineage>
        <taxon>Eukaryota</taxon>
        <taxon>Fungi</taxon>
        <taxon>Dikarya</taxon>
        <taxon>Basidiomycota</taxon>
        <taxon>Agaricomycotina</taxon>
        <taxon>Agaricomycetes</taxon>
        <taxon>Agaricomycetidae</taxon>
        <taxon>Boletales</taxon>
        <taxon>Sclerodermatineae</taxon>
        <taxon>Sclerodermataceae</taxon>
        <taxon>Scleroderma</taxon>
    </lineage>
</organism>
<comment type="function">
    <text evidence="12">Glucanases play a role in cell expansion during growth, in cell-cell fusion during mating, and in spore release during sporulation. This enzyme may be involved in beta-glucan degradation. Active on laminarin and lichenan.</text>
</comment>
<evidence type="ECO:0000256" key="6">
    <source>
        <dbReference type="ARBA" id="ARBA00022801"/>
    </source>
</evidence>
<evidence type="ECO:0000256" key="11">
    <source>
        <dbReference type="ARBA" id="ARBA00023326"/>
    </source>
</evidence>
<comment type="subcellular location">
    <subcellularLocation>
        <location evidence="2">Cell membrane</location>
        <topology evidence="2">Single-pass type II membrane protein</topology>
    </subcellularLocation>
</comment>
<dbReference type="HOGENOM" id="CLU_052206_0_0_1"/>
<reference evidence="16 17" key="1">
    <citation type="submission" date="2014-04" db="EMBL/GenBank/DDBJ databases">
        <authorList>
            <consortium name="DOE Joint Genome Institute"/>
            <person name="Kuo A."/>
            <person name="Kohler A."/>
            <person name="Nagy L.G."/>
            <person name="Floudas D."/>
            <person name="Copeland A."/>
            <person name="Barry K.W."/>
            <person name="Cichocki N."/>
            <person name="Veneault-Fourrey C."/>
            <person name="LaButti K."/>
            <person name="Lindquist E.A."/>
            <person name="Lipzen A."/>
            <person name="Lundell T."/>
            <person name="Morin E."/>
            <person name="Murat C."/>
            <person name="Sun H."/>
            <person name="Tunlid A."/>
            <person name="Henrissat B."/>
            <person name="Grigoriev I.V."/>
            <person name="Hibbett D.S."/>
            <person name="Martin F."/>
            <person name="Nordberg H.P."/>
            <person name="Cantor M.N."/>
            <person name="Hua S.X."/>
        </authorList>
    </citation>
    <scope>NUCLEOTIDE SEQUENCE [LARGE SCALE GENOMIC DNA]</scope>
    <source>
        <strain evidence="16 17">Foug A</strain>
    </source>
</reference>
<feature type="signal peptide" evidence="15">
    <location>
        <begin position="1"/>
        <end position="18"/>
    </location>
</feature>
<evidence type="ECO:0000313" key="16">
    <source>
        <dbReference type="EMBL" id="KIM66460.1"/>
    </source>
</evidence>
<protein>
    <recommendedName>
        <fullName evidence="4">glucan endo-1,3-beta-D-glucosidase</fullName>
        <ecNumber evidence="4">3.2.1.39</ecNumber>
    </recommendedName>
    <alternativeName>
        <fullName evidence="14">Endo-1,3-beta-glucanase btgC</fullName>
    </alternativeName>
    <alternativeName>
        <fullName evidence="13">Laminarinase btgC</fullName>
    </alternativeName>
</protein>
<evidence type="ECO:0000256" key="14">
    <source>
        <dbReference type="ARBA" id="ARBA00043078"/>
    </source>
</evidence>
<comment type="similarity">
    <text evidence="3">Belongs to the glycosyl hydrolase 17 family.</text>
</comment>
<evidence type="ECO:0000256" key="4">
    <source>
        <dbReference type="ARBA" id="ARBA00012780"/>
    </source>
</evidence>
<keyword evidence="11" id="KW-0624">Polysaccharide degradation</keyword>
<evidence type="ECO:0000313" key="17">
    <source>
        <dbReference type="Proteomes" id="UP000053989"/>
    </source>
</evidence>
<dbReference type="GO" id="GO:0005886">
    <property type="term" value="C:plasma membrane"/>
    <property type="evidence" value="ECO:0007669"/>
    <property type="project" value="UniProtKB-SubCell"/>
</dbReference>
<keyword evidence="9" id="KW-0119">Carbohydrate metabolism</keyword>
<dbReference type="GO" id="GO:0005576">
    <property type="term" value="C:extracellular region"/>
    <property type="evidence" value="ECO:0007669"/>
    <property type="project" value="TreeGrafter"/>
</dbReference>
<dbReference type="EC" id="3.2.1.39" evidence="4"/>
<evidence type="ECO:0000256" key="3">
    <source>
        <dbReference type="ARBA" id="ARBA00008773"/>
    </source>
</evidence>
<keyword evidence="7" id="KW-0472">Membrane</keyword>
<keyword evidence="6 16" id="KW-0378">Hydrolase</keyword>
<evidence type="ECO:0000256" key="12">
    <source>
        <dbReference type="ARBA" id="ARBA00037649"/>
    </source>
</evidence>